<proteinExistence type="predicted"/>
<keyword evidence="2" id="KW-1185">Reference proteome</keyword>
<reference evidence="1 2" key="1">
    <citation type="submission" date="2024-03" db="EMBL/GenBank/DDBJ databases">
        <authorList>
            <person name="Martinez-Hernandez J."/>
        </authorList>
    </citation>
    <scope>NUCLEOTIDE SEQUENCE [LARGE SCALE GENOMIC DNA]</scope>
</reference>
<dbReference type="AlphaFoldDB" id="A0AAV1VQE9"/>
<dbReference type="EMBL" id="CAXHTB010000001">
    <property type="protein sequence ID" value="CAL0299208.1"/>
    <property type="molecule type" value="Genomic_DNA"/>
</dbReference>
<evidence type="ECO:0000313" key="2">
    <source>
        <dbReference type="Proteomes" id="UP001497480"/>
    </source>
</evidence>
<evidence type="ECO:0000313" key="1">
    <source>
        <dbReference type="EMBL" id="CAL0299208.1"/>
    </source>
</evidence>
<comment type="caution">
    <text evidence="1">The sequence shown here is derived from an EMBL/GenBank/DDBJ whole genome shotgun (WGS) entry which is preliminary data.</text>
</comment>
<sequence length="107" mass="12393">MVNGLLVLNSLNDCIEKKMIDLLVIIPAHHLTSCSFFHEYVILFYDCFTLYNPLLIDHVSPHYGIARLPNLFIEGISFFRCYLHRIMLIGMIVYGVEKGNKCLHMFA</sequence>
<organism evidence="1 2">
    <name type="scientific">Lupinus luteus</name>
    <name type="common">European yellow lupine</name>
    <dbReference type="NCBI Taxonomy" id="3873"/>
    <lineage>
        <taxon>Eukaryota</taxon>
        <taxon>Viridiplantae</taxon>
        <taxon>Streptophyta</taxon>
        <taxon>Embryophyta</taxon>
        <taxon>Tracheophyta</taxon>
        <taxon>Spermatophyta</taxon>
        <taxon>Magnoliopsida</taxon>
        <taxon>eudicotyledons</taxon>
        <taxon>Gunneridae</taxon>
        <taxon>Pentapetalae</taxon>
        <taxon>rosids</taxon>
        <taxon>fabids</taxon>
        <taxon>Fabales</taxon>
        <taxon>Fabaceae</taxon>
        <taxon>Papilionoideae</taxon>
        <taxon>50 kb inversion clade</taxon>
        <taxon>genistoids sensu lato</taxon>
        <taxon>core genistoids</taxon>
        <taxon>Genisteae</taxon>
        <taxon>Lupinus</taxon>
    </lineage>
</organism>
<accession>A0AAV1VQE9</accession>
<gene>
    <name evidence="1" type="ORF">LLUT_LOCUS268</name>
</gene>
<protein>
    <submittedName>
        <fullName evidence="1">Uncharacterized protein</fullName>
    </submittedName>
</protein>
<name>A0AAV1VQE9_LUPLU</name>
<dbReference type="Proteomes" id="UP001497480">
    <property type="component" value="Unassembled WGS sequence"/>
</dbReference>